<feature type="region of interest" description="Disordered" evidence="8">
    <location>
        <begin position="218"/>
        <end position="243"/>
    </location>
</feature>
<feature type="region of interest" description="Disordered" evidence="8">
    <location>
        <begin position="88"/>
        <end position="150"/>
    </location>
</feature>
<feature type="compositionally biased region" description="Low complexity" evidence="8">
    <location>
        <begin position="15"/>
        <end position="29"/>
    </location>
</feature>
<keyword evidence="6" id="KW-0482">Metalloprotease</keyword>
<dbReference type="SUPFAM" id="SSF63411">
    <property type="entry name" value="LuxS/MPP-like metallohydrolase"/>
    <property type="match status" value="2"/>
</dbReference>
<protein>
    <recommendedName>
        <fullName evidence="13">Peptidase M16 N-terminal domain-containing protein</fullName>
    </recommendedName>
</protein>
<keyword evidence="2" id="KW-0645">Protease</keyword>
<feature type="domain" description="Peptidase M16 C-terminal" evidence="10">
    <location>
        <begin position="526"/>
        <end position="559"/>
    </location>
</feature>
<evidence type="ECO:0000313" key="11">
    <source>
        <dbReference type="EMBL" id="WIA16669.1"/>
    </source>
</evidence>
<comment type="similarity">
    <text evidence="1 7">Belongs to the peptidase M16 family.</text>
</comment>
<evidence type="ECO:0000259" key="9">
    <source>
        <dbReference type="Pfam" id="PF00675"/>
    </source>
</evidence>
<keyword evidence="5" id="KW-0862">Zinc</keyword>
<feature type="domain" description="Peptidase M16 N-terminal" evidence="9">
    <location>
        <begin position="312"/>
        <end position="357"/>
    </location>
</feature>
<evidence type="ECO:0000256" key="1">
    <source>
        <dbReference type="ARBA" id="ARBA00007261"/>
    </source>
</evidence>
<keyword evidence="12" id="KW-1185">Reference proteome</keyword>
<gene>
    <name evidence="11" type="ORF">OEZ85_013332</name>
</gene>
<dbReference type="InterPro" id="IPR001431">
    <property type="entry name" value="Pept_M16_Zn_BS"/>
</dbReference>
<dbReference type="InterPro" id="IPR011765">
    <property type="entry name" value="Pept_M16_N"/>
</dbReference>
<dbReference type="Proteomes" id="UP001244341">
    <property type="component" value="Chromosome 7b"/>
</dbReference>
<feature type="region of interest" description="Disordered" evidence="8">
    <location>
        <begin position="1"/>
        <end position="73"/>
    </location>
</feature>
<dbReference type="PANTHER" id="PTHR43690">
    <property type="entry name" value="NARDILYSIN"/>
    <property type="match status" value="1"/>
</dbReference>
<dbReference type="Gene3D" id="3.30.830.10">
    <property type="entry name" value="Metalloenzyme, LuxS/M16 peptidase-like"/>
    <property type="match status" value="2"/>
</dbReference>
<evidence type="ECO:0000256" key="6">
    <source>
        <dbReference type="ARBA" id="ARBA00023049"/>
    </source>
</evidence>
<organism evidence="11 12">
    <name type="scientific">Tetradesmus obliquus</name>
    <name type="common">Green alga</name>
    <name type="synonym">Acutodesmus obliquus</name>
    <dbReference type="NCBI Taxonomy" id="3088"/>
    <lineage>
        <taxon>Eukaryota</taxon>
        <taxon>Viridiplantae</taxon>
        <taxon>Chlorophyta</taxon>
        <taxon>core chlorophytes</taxon>
        <taxon>Chlorophyceae</taxon>
        <taxon>CS clade</taxon>
        <taxon>Sphaeropleales</taxon>
        <taxon>Scenedesmaceae</taxon>
        <taxon>Tetradesmus</taxon>
    </lineage>
</organism>
<evidence type="ECO:0000256" key="7">
    <source>
        <dbReference type="RuleBase" id="RU004447"/>
    </source>
</evidence>
<sequence length="717" mass="76785">MGKDPDFLGLGGYHGSDSGEASSSGTSSSEDSDDQSLDSAELRAAEAQQRLKDFGESHQELRATTKLPSAADAFDEVSRPAFLDPEATRPLAVSSTHGLASGAGAAAAGGQGRGPRGKAAASADFDVSRLAPALKGQQQQTDKRGPPGAVIEGKAKRYKLEDGPEATQQYTAAQIAMMGGNAEQLLQEQQEQQGGKAARGPATKPMAVTEFLDKGLGGAVLPRKQQDRKDKEKLKRAAGQSTHAQWKTEAEMVLRQQRQWLLGSAAVVGSSTAGLSSSRPAAAAGAAFAATSLQFESRVSEFTLPNGLHFIVLERHNAPVVSCHTHARVGAYVEEEGSTGLAHLLEHMAFKGTPRIGSRDWRAEQPLLAAQDEVFYELRQLQQQAAASGASANRSSHMQQLQERLDKLKVEAQQLVVPNAFGSMLQEAGAVGLNAATSHDNTRYYMSLPANKLELWFALESERFQVPVLRELYTEKEVIGEERRARWENNPMGRFTYDYLLQALDNPYRRPVIGFADDFDRFGSHEVASFFSRYYHPANLTISVVGDVDPGRVQQLAEKRGTAMEVAADVLTGGRSARLIKQLVLRGSCLSASVLVGYPGDLHPGLALVTAVPPAGGDMQRFSTELQQQLDALAQDGPTPAELGRVKASARAALLSALTSNGSMSSLLASYHSVTGSWRGVLQELADVDSLRGPEVAEVAGQVFGEENRFTGLGLPL</sequence>
<evidence type="ECO:0000256" key="5">
    <source>
        <dbReference type="ARBA" id="ARBA00022833"/>
    </source>
</evidence>
<evidence type="ECO:0000256" key="4">
    <source>
        <dbReference type="ARBA" id="ARBA00022801"/>
    </source>
</evidence>
<dbReference type="Pfam" id="PF00675">
    <property type="entry name" value="Peptidase_M16"/>
    <property type="match status" value="1"/>
</dbReference>
<proteinExistence type="inferred from homology"/>
<evidence type="ECO:0000256" key="2">
    <source>
        <dbReference type="ARBA" id="ARBA00022670"/>
    </source>
</evidence>
<keyword evidence="4" id="KW-0378">Hydrolase</keyword>
<reference evidence="11 12" key="1">
    <citation type="submission" date="2023-05" db="EMBL/GenBank/DDBJ databases">
        <title>A 100% complete, gapless, phased diploid assembly of the Scenedesmus obliquus UTEX 3031 genome.</title>
        <authorList>
            <person name="Biondi T.C."/>
            <person name="Hanschen E.R."/>
            <person name="Kwon T."/>
            <person name="Eng W."/>
            <person name="Kruse C.P.S."/>
            <person name="Koehler S.I."/>
            <person name="Kunde Y."/>
            <person name="Gleasner C.D."/>
            <person name="You Mak K.T."/>
            <person name="Polle J."/>
            <person name="Hovde B.T."/>
            <person name="Starkenburg S.R."/>
        </authorList>
    </citation>
    <scope>NUCLEOTIDE SEQUENCE [LARGE SCALE GENOMIC DNA]</scope>
    <source>
        <strain evidence="11 12">DOE0152z</strain>
    </source>
</reference>
<dbReference type="InterPro" id="IPR050626">
    <property type="entry name" value="Peptidase_M16"/>
</dbReference>
<evidence type="ECO:0000256" key="3">
    <source>
        <dbReference type="ARBA" id="ARBA00022723"/>
    </source>
</evidence>
<dbReference type="PANTHER" id="PTHR43690:SF17">
    <property type="entry name" value="PROTEIN YHJJ"/>
    <property type="match status" value="1"/>
</dbReference>
<dbReference type="InterPro" id="IPR011249">
    <property type="entry name" value="Metalloenz_LuxS/M16"/>
</dbReference>
<evidence type="ECO:0000259" key="10">
    <source>
        <dbReference type="Pfam" id="PF05193"/>
    </source>
</evidence>
<evidence type="ECO:0000256" key="8">
    <source>
        <dbReference type="SAM" id="MobiDB-lite"/>
    </source>
</evidence>
<dbReference type="Pfam" id="PF05193">
    <property type="entry name" value="Peptidase_M16_C"/>
    <property type="match status" value="1"/>
</dbReference>
<evidence type="ECO:0000313" key="12">
    <source>
        <dbReference type="Proteomes" id="UP001244341"/>
    </source>
</evidence>
<feature type="compositionally biased region" description="Basic and acidic residues" evidence="8">
    <location>
        <begin position="40"/>
        <end position="63"/>
    </location>
</feature>
<keyword evidence="3" id="KW-0479">Metal-binding</keyword>
<dbReference type="EMBL" id="CP126214">
    <property type="protein sequence ID" value="WIA16669.1"/>
    <property type="molecule type" value="Genomic_DNA"/>
</dbReference>
<dbReference type="PROSITE" id="PS00143">
    <property type="entry name" value="INSULINASE"/>
    <property type="match status" value="1"/>
</dbReference>
<accession>A0ABY8U6D6</accession>
<dbReference type="InterPro" id="IPR007863">
    <property type="entry name" value="Peptidase_M16_C"/>
</dbReference>
<name>A0ABY8U6D6_TETOB</name>
<feature type="compositionally biased region" description="Basic and acidic residues" evidence="8">
    <location>
        <begin position="224"/>
        <end position="235"/>
    </location>
</feature>
<evidence type="ECO:0008006" key="13">
    <source>
        <dbReference type="Google" id="ProtNLM"/>
    </source>
</evidence>